<dbReference type="Proteomes" id="UP000199589">
    <property type="component" value="Unassembled WGS sequence"/>
</dbReference>
<dbReference type="SUPFAM" id="SSF56300">
    <property type="entry name" value="Metallo-dependent phosphatases"/>
    <property type="match status" value="1"/>
</dbReference>
<dbReference type="GO" id="GO:0009245">
    <property type="term" value="P:lipid A biosynthetic process"/>
    <property type="evidence" value="ECO:0007669"/>
    <property type="project" value="TreeGrafter"/>
</dbReference>
<name>A0A1I3YXJ6_9LACT</name>
<keyword evidence="2" id="KW-0378">Hydrolase</keyword>
<keyword evidence="3" id="KW-0812">Transmembrane</keyword>
<evidence type="ECO:0000256" key="1">
    <source>
        <dbReference type="ARBA" id="ARBA00022723"/>
    </source>
</evidence>
<dbReference type="PANTHER" id="PTHR31302">
    <property type="entry name" value="TRANSMEMBRANE PROTEIN WITH METALLOPHOSPHOESTERASE DOMAIN-RELATED"/>
    <property type="match status" value="1"/>
</dbReference>
<dbReference type="InterPro" id="IPR029052">
    <property type="entry name" value="Metallo-depent_PP-like"/>
</dbReference>
<keyword evidence="1" id="KW-0479">Metal-binding</keyword>
<feature type="domain" description="Calcineurin-like phosphoesterase" evidence="4">
    <location>
        <begin position="56"/>
        <end position="215"/>
    </location>
</feature>
<gene>
    <name evidence="5" type="ORF">SAMN04488569_102618</name>
</gene>
<dbReference type="RefSeq" id="WP_218149699.1">
    <property type="nucleotide sequence ID" value="NZ_FOSJ01000026.1"/>
</dbReference>
<sequence length="277" mass="31526">MKQQTINFTKKHKYLIITLTITIILIFWMLWGNYSIQTTHFTVQDEELPESFNGYKIAQVSDLHNKDWGSQLIEKLQEEEPDIIVLTGDLIDSSKTDLPTALEFIDQSKEIAPLYFVTGNHEAWSEEYVQLKAELVEREITILDNQSIFISKGSSQIMLAGLQDPTFQNSSPEETLKTLSSRFEGFKILLSHRPELYETYAAQDFQLVFSGHAHGGQFRIPFIGGLIAPDQGIFPEYTAGIYTENQTHMIVSRGLGNSIIPVRINNRPELITVTLKN</sequence>
<dbReference type="Pfam" id="PF00149">
    <property type="entry name" value="Metallophos"/>
    <property type="match status" value="1"/>
</dbReference>
<evidence type="ECO:0000313" key="5">
    <source>
        <dbReference type="EMBL" id="SFK36555.1"/>
    </source>
</evidence>
<dbReference type="InterPro" id="IPR004843">
    <property type="entry name" value="Calcineurin-like_PHP"/>
</dbReference>
<keyword evidence="3" id="KW-1133">Transmembrane helix</keyword>
<evidence type="ECO:0000259" key="4">
    <source>
        <dbReference type="Pfam" id="PF00149"/>
    </source>
</evidence>
<dbReference type="Gene3D" id="3.60.21.10">
    <property type="match status" value="1"/>
</dbReference>
<evidence type="ECO:0000256" key="2">
    <source>
        <dbReference type="ARBA" id="ARBA00022801"/>
    </source>
</evidence>
<dbReference type="CDD" id="cd07385">
    <property type="entry name" value="MPP_YkuE_C"/>
    <property type="match status" value="1"/>
</dbReference>
<dbReference type="GO" id="GO:0008758">
    <property type="term" value="F:UDP-2,3-diacylglucosamine hydrolase activity"/>
    <property type="evidence" value="ECO:0007669"/>
    <property type="project" value="TreeGrafter"/>
</dbReference>
<dbReference type="InterPro" id="IPR051158">
    <property type="entry name" value="Metallophosphoesterase_sf"/>
</dbReference>
<protein>
    <recommendedName>
        <fullName evidence="4">Calcineurin-like phosphoesterase domain-containing protein</fullName>
    </recommendedName>
</protein>
<dbReference type="EMBL" id="FOSJ01000026">
    <property type="protein sequence ID" value="SFK36555.1"/>
    <property type="molecule type" value="Genomic_DNA"/>
</dbReference>
<organism evidence="5 6">
    <name type="scientific">Marinilactibacillus piezotolerans</name>
    <dbReference type="NCBI Taxonomy" id="258723"/>
    <lineage>
        <taxon>Bacteria</taxon>
        <taxon>Bacillati</taxon>
        <taxon>Bacillota</taxon>
        <taxon>Bacilli</taxon>
        <taxon>Lactobacillales</taxon>
        <taxon>Carnobacteriaceae</taxon>
        <taxon>Marinilactibacillus</taxon>
    </lineage>
</organism>
<keyword evidence="6" id="KW-1185">Reference proteome</keyword>
<feature type="transmembrane region" description="Helical" evidence="3">
    <location>
        <begin position="12"/>
        <end position="31"/>
    </location>
</feature>
<dbReference type="GO" id="GO:0046872">
    <property type="term" value="F:metal ion binding"/>
    <property type="evidence" value="ECO:0007669"/>
    <property type="project" value="UniProtKB-KW"/>
</dbReference>
<evidence type="ECO:0000256" key="3">
    <source>
        <dbReference type="SAM" id="Phobius"/>
    </source>
</evidence>
<evidence type="ECO:0000313" key="6">
    <source>
        <dbReference type="Proteomes" id="UP000199589"/>
    </source>
</evidence>
<accession>A0A1I3YXJ6</accession>
<dbReference type="PANTHER" id="PTHR31302:SF31">
    <property type="entry name" value="PHOSPHODIESTERASE YAEI"/>
    <property type="match status" value="1"/>
</dbReference>
<proteinExistence type="predicted"/>
<reference evidence="6" key="1">
    <citation type="submission" date="2016-10" db="EMBL/GenBank/DDBJ databases">
        <authorList>
            <person name="Varghese N."/>
            <person name="Submissions S."/>
        </authorList>
    </citation>
    <scope>NUCLEOTIDE SEQUENCE [LARGE SCALE GENOMIC DNA]</scope>
    <source>
        <strain evidence="6">DSM 16108</strain>
    </source>
</reference>
<dbReference type="GO" id="GO:0016020">
    <property type="term" value="C:membrane"/>
    <property type="evidence" value="ECO:0007669"/>
    <property type="project" value="GOC"/>
</dbReference>
<keyword evidence="3" id="KW-0472">Membrane</keyword>
<dbReference type="AlphaFoldDB" id="A0A1I3YXJ6"/>